<feature type="region of interest" description="Disordered" evidence="1">
    <location>
        <begin position="34"/>
        <end position="60"/>
    </location>
</feature>
<name>A0A1F6BPM1_9BACT</name>
<gene>
    <name evidence="2" type="ORF">A3D55_01115</name>
</gene>
<organism evidence="2 3">
    <name type="scientific">Candidatus Jorgensenbacteria bacterium RIFCSPHIGHO2_02_FULL_45_20</name>
    <dbReference type="NCBI Taxonomy" id="1798470"/>
    <lineage>
        <taxon>Bacteria</taxon>
        <taxon>Candidatus Joergenseniibacteriota</taxon>
    </lineage>
</organism>
<evidence type="ECO:0000256" key="1">
    <source>
        <dbReference type="SAM" id="MobiDB-lite"/>
    </source>
</evidence>
<protein>
    <submittedName>
        <fullName evidence="2">Uncharacterized protein</fullName>
    </submittedName>
</protein>
<dbReference type="STRING" id="1798470.A3D55_01115"/>
<feature type="compositionally biased region" description="Pro residues" evidence="1">
    <location>
        <begin position="51"/>
        <end position="60"/>
    </location>
</feature>
<dbReference type="Proteomes" id="UP000178825">
    <property type="component" value="Unassembled WGS sequence"/>
</dbReference>
<evidence type="ECO:0000313" key="3">
    <source>
        <dbReference type="Proteomes" id="UP000178825"/>
    </source>
</evidence>
<dbReference type="AlphaFoldDB" id="A0A1F6BPM1"/>
<accession>A0A1F6BPM1</accession>
<sequence length="60" mass="6352">MKKALVFVLIFILAFAAGVLLILKFWETPREAPEAGTFKGPVGAPYVRGPSAPPPASPTN</sequence>
<evidence type="ECO:0000313" key="2">
    <source>
        <dbReference type="EMBL" id="OGG38793.1"/>
    </source>
</evidence>
<dbReference type="EMBL" id="MFKJ01000013">
    <property type="protein sequence ID" value="OGG38793.1"/>
    <property type="molecule type" value="Genomic_DNA"/>
</dbReference>
<comment type="caution">
    <text evidence="2">The sequence shown here is derived from an EMBL/GenBank/DDBJ whole genome shotgun (WGS) entry which is preliminary data.</text>
</comment>
<proteinExistence type="predicted"/>
<reference evidence="2 3" key="1">
    <citation type="journal article" date="2016" name="Nat. Commun.">
        <title>Thousands of microbial genomes shed light on interconnected biogeochemical processes in an aquifer system.</title>
        <authorList>
            <person name="Anantharaman K."/>
            <person name="Brown C.T."/>
            <person name="Hug L.A."/>
            <person name="Sharon I."/>
            <person name="Castelle C.J."/>
            <person name="Probst A.J."/>
            <person name="Thomas B.C."/>
            <person name="Singh A."/>
            <person name="Wilkins M.J."/>
            <person name="Karaoz U."/>
            <person name="Brodie E.L."/>
            <person name="Williams K.H."/>
            <person name="Hubbard S.S."/>
            <person name="Banfield J.F."/>
        </authorList>
    </citation>
    <scope>NUCLEOTIDE SEQUENCE [LARGE SCALE GENOMIC DNA]</scope>
</reference>